<keyword evidence="3 5" id="KW-0479">Metal-binding</keyword>
<evidence type="ECO:0000256" key="1">
    <source>
        <dbReference type="ARBA" id="ARBA00022434"/>
    </source>
</evidence>
<dbReference type="GO" id="GO:0008199">
    <property type="term" value="F:ferric iron binding"/>
    <property type="evidence" value="ECO:0007669"/>
    <property type="project" value="InterPro"/>
</dbReference>
<evidence type="ECO:0000256" key="5">
    <source>
        <dbReference type="PIRNR" id="PIRNR002560"/>
    </source>
</evidence>
<feature type="binding site" evidence="6">
    <location>
        <position position="130"/>
    </location>
    <ligand>
        <name>Fe cation</name>
        <dbReference type="ChEBI" id="CHEBI:24875"/>
        <label>2</label>
    </ligand>
</feature>
<dbReference type="PIRSF" id="PIRSF002560">
    <property type="entry name" value="Bacterioferritin"/>
    <property type="match status" value="1"/>
</dbReference>
<dbReference type="GO" id="GO:0004322">
    <property type="term" value="F:ferroxidase activity"/>
    <property type="evidence" value="ECO:0007669"/>
    <property type="project" value="UniProtKB-EC"/>
</dbReference>
<evidence type="ECO:0000259" key="8">
    <source>
        <dbReference type="PROSITE" id="PS50905"/>
    </source>
</evidence>
<feature type="binding site" evidence="6">
    <location>
        <position position="51"/>
    </location>
    <ligand>
        <name>Fe cation</name>
        <dbReference type="ChEBI" id="CHEBI:24875"/>
        <label>1</label>
    </ligand>
</feature>
<dbReference type="InterPro" id="IPR009078">
    <property type="entry name" value="Ferritin-like_SF"/>
</dbReference>
<gene>
    <name evidence="9" type="primary">bfr</name>
    <name evidence="9" type="ORF">ENV38_02895</name>
</gene>
<dbReference type="GO" id="GO:0020037">
    <property type="term" value="F:heme binding"/>
    <property type="evidence" value="ECO:0007669"/>
    <property type="project" value="TreeGrafter"/>
</dbReference>
<keyword evidence="7" id="KW-0175">Coiled coil</keyword>
<evidence type="ECO:0000256" key="2">
    <source>
        <dbReference type="ARBA" id="ARBA00022617"/>
    </source>
</evidence>
<dbReference type="PRINTS" id="PR00601">
    <property type="entry name" value="BACFERRITIN"/>
</dbReference>
<evidence type="ECO:0000256" key="3">
    <source>
        <dbReference type="ARBA" id="ARBA00022723"/>
    </source>
</evidence>
<comment type="caution">
    <text evidence="9">The sequence shown here is derived from an EMBL/GenBank/DDBJ whole genome shotgun (WGS) entry which is preliminary data.</text>
</comment>
<keyword evidence="2" id="KW-0349">Heme</keyword>
<feature type="binding site" evidence="6">
    <location>
        <position position="18"/>
    </location>
    <ligand>
        <name>Fe cation</name>
        <dbReference type="ChEBI" id="CHEBI:24875"/>
        <label>1</label>
    </ligand>
</feature>
<proteinExistence type="inferred from homology"/>
<dbReference type="GO" id="GO:0006826">
    <property type="term" value="P:iron ion transport"/>
    <property type="evidence" value="ECO:0007669"/>
    <property type="project" value="InterPro"/>
</dbReference>
<feature type="binding site" evidence="6">
    <location>
        <position position="54"/>
    </location>
    <ligand>
        <name>Fe cation</name>
        <dbReference type="ChEBI" id="CHEBI:24875"/>
        <label>1</label>
    </ligand>
</feature>
<dbReference type="GO" id="GO:0006879">
    <property type="term" value="P:intracellular iron ion homeostasis"/>
    <property type="evidence" value="ECO:0007669"/>
    <property type="project" value="UniProtKB-KW"/>
</dbReference>
<dbReference type="AlphaFoldDB" id="A0A7V3KNA3"/>
<dbReference type="PANTHER" id="PTHR30295">
    <property type="entry name" value="BACTERIOFERRITIN"/>
    <property type="match status" value="1"/>
</dbReference>
<keyword evidence="1 5" id="KW-0409">Iron storage</keyword>
<feature type="binding site" description="axial binding residue" evidence="6">
    <location>
        <position position="52"/>
    </location>
    <ligand>
        <name>heme b</name>
        <dbReference type="ChEBI" id="CHEBI:60344"/>
        <note>ligand shared between dimeric partners</note>
    </ligand>
    <ligandPart>
        <name>Fe</name>
        <dbReference type="ChEBI" id="CHEBI:18248"/>
    </ligandPart>
</feature>
<organism evidence="9">
    <name type="scientific">candidate division WOR-3 bacterium</name>
    <dbReference type="NCBI Taxonomy" id="2052148"/>
    <lineage>
        <taxon>Bacteria</taxon>
        <taxon>Bacteria division WOR-3</taxon>
    </lineage>
</organism>
<dbReference type="Gene3D" id="1.20.1260.10">
    <property type="match status" value="1"/>
</dbReference>
<feature type="coiled-coil region" evidence="7">
    <location>
        <begin position="117"/>
        <end position="144"/>
    </location>
</feature>
<sequence>MKGNEKVLEVLNDLLADEITAINQYIVHAEMCESWGYEKLNKMIEDRAKVEMKHMEMLIKRILFLEGNPIVTKLKKVMIGSTVEEIFKNDWQAEYDAIEAYNKAVKLCADLGDNGTKTLLESILSDEENHIDEIEEQLDQIKQMGIQNYLAKQ</sequence>
<feature type="domain" description="Ferritin-like diiron" evidence="8">
    <location>
        <begin position="1"/>
        <end position="145"/>
    </location>
</feature>
<evidence type="ECO:0000256" key="4">
    <source>
        <dbReference type="ARBA" id="ARBA00023004"/>
    </source>
</evidence>
<dbReference type="InterPro" id="IPR002024">
    <property type="entry name" value="Bacterioferritin"/>
</dbReference>
<dbReference type="InterPro" id="IPR009040">
    <property type="entry name" value="Ferritin-like_diiron"/>
</dbReference>
<comment type="catalytic activity">
    <reaction evidence="5">
        <text>4 Fe(2+) + O2 + 4 H(+) = 4 Fe(3+) + 2 H2O</text>
        <dbReference type="Rhea" id="RHEA:11148"/>
        <dbReference type="ChEBI" id="CHEBI:15377"/>
        <dbReference type="ChEBI" id="CHEBI:15378"/>
        <dbReference type="ChEBI" id="CHEBI:15379"/>
        <dbReference type="ChEBI" id="CHEBI:29033"/>
        <dbReference type="ChEBI" id="CHEBI:29034"/>
        <dbReference type="EC" id="1.16.3.1"/>
    </reaction>
</comment>
<evidence type="ECO:0000256" key="6">
    <source>
        <dbReference type="PIRSR" id="PIRSR002560-1"/>
    </source>
</evidence>
<feature type="binding site" evidence="6">
    <location>
        <position position="127"/>
    </location>
    <ligand>
        <name>Fe cation</name>
        <dbReference type="ChEBI" id="CHEBI:24875"/>
        <label>2</label>
    </ligand>
</feature>
<dbReference type="GO" id="GO:0005829">
    <property type="term" value="C:cytosol"/>
    <property type="evidence" value="ECO:0007669"/>
    <property type="project" value="TreeGrafter"/>
</dbReference>
<comment type="function">
    <text evidence="5">Iron-storage protein, whose ferroxidase center binds Fe(2+), oxidizes it using dioxygen to Fe(3+), and participates in the subsequent Fe(3+) oxide mineral core formation within the central cavity of the BFR protein shell.</text>
</comment>
<feature type="binding site" evidence="6">
    <location>
        <position position="51"/>
    </location>
    <ligand>
        <name>Fe cation</name>
        <dbReference type="ChEBI" id="CHEBI:24875"/>
        <label>2</label>
    </ligand>
</feature>
<dbReference type="PANTHER" id="PTHR30295:SF0">
    <property type="entry name" value="BACTERIOFERRITIN"/>
    <property type="match status" value="1"/>
</dbReference>
<dbReference type="EC" id="1.16.3.1" evidence="5"/>
<dbReference type="InterPro" id="IPR008331">
    <property type="entry name" value="Ferritin_DPS_dom"/>
</dbReference>
<dbReference type="NCBIfam" id="TIGR00754">
    <property type="entry name" value="bfr"/>
    <property type="match status" value="1"/>
</dbReference>
<feature type="binding site" evidence="6">
    <location>
        <position position="127"/>
    </location>
    <ligand>
        <name>Fe cation</name>
        <dbReference type="ChEBI" id="CHEBI:24875"/>
        <label>1</label>
    </ligand>
</feature>
<keyword evidence="4 5" id="KW-0408">Iron</keyword>
<dbReference type="InterPro" id="IPR012347">
    <property type="entry name" value="Ferritin-like"/>
</dbReference>
<evidence type="ECO:0000256" key="7">
    <source>
        <dbReference type="SAM" id="Coils"/>
    </source>
</evidence>
<evidence type="ECO:0000313" key="9">
    <source>
        <dbReference type="EMBL" id="HGB35841.1"/>
    </source>
</evidence>
<protein>
    <recommendedName>
        <fullName evidence="5">Bacterioferritin</fullName>
        <ecNumber evidence="5">1.16.3.1</ecNumber>
    </recommendedName>
</protein>
<dbReference type="Pfam" id="PF00210">
    <property type="entry name" value="Ferritin"/>
    <property type="match status" value="1"/>
</dbReference>
<feature type="binding site" evidence="6">
    <location>
        <position position="94"/>
    </location>
    <ligand>
        <name>Fe cation</name>
        <dbReference type="ChEBI" id="CHEBI:24875"/>
        <label>2</label>
    </ligand>
</feature>
<accession>A0A7V3KNA3</accession>
<dbReference type="CDD" id="cd00907">
    <property type="entry name" value="Bacterioferritin"/>
    <property type="match status" value="1"/>
</dbReference>
<dbReference type="PROSITE" id="PS50905">
    <property type="entry name" value="FERRITIN_LIKE"/>
    <property type="match status" value="1"/>
</dbReference>
<dbReference type="EMBL" id="DTGD01000110">
    <property type="protein sequence ID" value="HGB35841.1"/>
    <property type="molecule type" value="Genomic_DNA"/>
</dbReference>
<dbReference type="SUPFAM" id="SSF47240">
    <property type="entry name" value="Ferritin-like"/>
    <property type="match status" value="1"/>
</dbReference>
<name>A0A7V3KNA3_UNCW3</name>
<comment type="similarity">
    <text evidence="5">Belongs to the bacterioferritin family.</text>
</comment>
<reference evidence="9" key="1">
    <citation type="journal article" date="2020" name="mSystems">
        <title>Genome- and Community-Level Interaction Insights into Carbon Utilization and Element Cycling Functions of Hydrothermarchaeota in Hydrothermal Sediment.</title>
        <authorList>
            <person name="Zhou Z."/>
            <person name="Liu Y."/>
            <person name="Xu W."/>
            <person name="Pan J."/>
            <person name="Luo Z.H."/>
            <person name="Li M."/>
        </authorList>
    </citation>
    <scope>NUCLEOTIDE SEQUENCE [LARGE SCALE GENOMIC DNA]</scope>
    <source>
        <strain evidence="9">SpSt-754</strain>
    </source>
</reference>